<dbReference type="Proteomes" id="UP000245577">
    <property type="component" value="Unassembled WGS sequence"/>
</dbReference>
<dbReference type="CDD" id="cd10441">
    <property type="entry name" value="GIY-YIG_COG1833"/>
    <property type="match status" value="1"/>
</dbReference>
<dbReference type="SMART" id="SM00465">
    <property type="entry name" value="GIYc"/>
    <property type="match status" value="1"/>
</dbReference>
<dbReference type="OrthoDB" id="17296at2157"/>
<reference evidence="2 3" key="1">
    <citation type="submission" date="2017-03" db="EMBL/GenBank/DDBJ databases">
        <title>Genome sequence of Methanobrevibacter wosei.</title>
        <authorList>
            <person name="Poehlein A."/>
            <person name="Seedorf H."/>
            <person name="Daniel R."/>
        </authorList>
    </citation>
    <scope>NUCLEOTIDE SEQUENCE [LARGE SCALE GENOMIC DNA]</scope>
    <source>
        <strain evidence="2 3">DSM 11979</strain>
    </source>
</reference>
<dbReference type="EMBL" id="MZGU01000002">
    <property type="protein sequence ID" value="PWB87052.1"/>
    <property type="molecule type" value="Genomic_DNA"/>
</dbReference>
<name>A0A2U1S994_9EURY</name>
<comment type="caution">
    <text evidence="2">The sequence shown here is derived from an EMBL/GenBank/DDBJ whole genome shotgun (WGS) entry which is preliminary data.</text>
</comment>
<dbReference type="PANTHER" id="PTHR37460">
    <property type="entry name" value="ENDONUCLEASE III"/>
    <property type="match status" value="1"/>
</dbReference>
<evidence type="ECO:0000313" key="2">
    <source>
        <dbReference type="EMBL" id="PWB87052.1"/>
    </source>
</evidence>
<organism evidence="2 3">
    <name type="scientific">Methanobrevibacter woesei</name>
    <dbReference type="NCBI Taxonomy" id="190976"/>
    <lineage>
        <taxon>Archaea</taxon>
        <taxon>Methanobacteriati</taxon>
        <taxon>Methanobacteriota</taxon>
        <taxon>Methanomada group</taxon>
        <taxon>Methanobacteria</taxon>
        <taxon>Methanobacteriales</taxon>
        <taxon>Methanobacteriaceae</taxon>
        <taxon>Methanobrevibacter</taxon>
    </lineage>
</organism>
<evidence type="ECO:0000313" key="3">
    <source>
        <dbReference type="Proteomes" id="UP000245577"/>
    </source>
</evidence>
<dbReference type="InterPro" id="IPR002837">
    <property type="entry name" value="DUF123"/>
</dbReference>
<keyword evidence="3" id="KW-1185">Reference proteome</keyword>
<sequence>MKGTYCLLINLKKDSRIKIGNKLSFINFKSGYYIYVGSAMNSLEARLNRHLSDDKKKHWHIDYLLLNKNSQITDIYYTVSTKKVECEIARNISPNSSEIDNFGSSDCDCNSHLFYFENIEDAITNIKDTFKKLGLKIEIY</sequence>
<dbReference type="AlphaFoldDB" id="A0A2U1S994"/>
<evidence type="ECO:0000259" key="1">
    <source>
        <dbReference type="SMART" id="SM00465"/>
    </source>
</evidence>
<accession>A0A2U1S994</accession>
<feature type="domain" description="GIY-YIG" evidence="1">
    <location>
        <begin position="19"/>
        <end position="117"/>
    </location>
</feature>
<dbReference type="Pfam" id="PF01986">
    <property type="entry name" value="DUF123"/>
    <property type="match status" value="1"/>
</dbReference>
<proteinExistence type="predicted"/>
<dbReference type="RefSeq" id="WP_116668995.1">
    <property type="nucleotide sequence ID" value="NZ_MZGU01000002.1"/>
</dbReference>
<dbReference type="PANTHER" id="PTHR37460:SF1">
    <property type="entry name" value="ENDONUCLEASE III"/>
    <property type="match status" value="1"/>
</dbReference>
<protein>
    <recommendedName>
        <fullName evidence="1">GIY-YIG domain-containing protein</fullName>
    </recommendedName>
</protein>
<dbReference type="InterPro" id="IPR000305">
    <property type="entry name" value="GIY-YIG_endonuc"/>
</dbReference>
<gene>
    <name evidence="2" type="ORF">MBBWO_01670</name>
</gene>